<dbReference type="PROSITE" id="PS50181">
    <property type="entry name" value="FBOX"/>
    <property type="match status" value="1"/>
</dbReference>
<dbReference type="Pfam" id="PF12937">
    <property type="entry name" value="F-box-like"/>
    <property type="match status" value="1"/>
</dbReference>
<dbReference type="Proteomes" id="UP000030706">
    <property type="component" value="Unassembled WGS sequence"/>
</dbReference>
<dbReference type="RefSeq" id="XP_029755200.1">
    <property type="nucleotide sequence ID" value="XM_029899000.1"/>
</dbReference>
<accession>A0A074X0S1</accession>
<name>A0A074X0S1_AURPU</name>
<dbReference type="EMBL" id="KL585011">
    <property type="protein sequence ID" value="KEQ79013.1"/>
    <property type="molecule type" value="Genomic_DNA"/>
</dbReference>
<dbReference type="Gene3D" id="1.20.1280.50">
    <property type="match status" value="1"/>
</dbReference>
<organism evidence="2 3">
    <name type="scientific">Aureobasidium pullulans EXF-150</name>
    <dbReference type="NCBI Taxonomy" id="1043002"/>
    <lineage>
        <taxon>Eukaryota</taxon>
        <taxon>Fungi</taxon>
        <taxon>Dikarya</taxon>
        <taxon>Ascomycota</taxon>
        <taxon>Pezizomycotina</taxon>
        <taxon>Dothideomycetes</taxon>
        <taxon>Dothideomycetidae</taxon>
        <taxon>Dothideales</taxon>
        <taxon>Saccotheciaceae</taxon>
        <taxon>Aureobasidium</taxon>
    </lineage>
</organism>
<gene>
    <name evidence="2" type="ORF">M438DRAFT_155150</name>
</gene>
<dbReference type="SUPFAM" id="SSF81383">
    <property type="entry name" value="F-box domain"/>
    <property type="match status" value="1"/>
</dbReference>
<protein>
    <recommendedName>
        <fullName evidence="1">F-box domain-containing protein</fullName>
    </recommendedName>
</protein>
<evidence type="ECO:0000313" key="3">
    <source>
        <dbReference type="Proteomes" id="UP000030706"/>
    </source>
</evidence>
<dbReference type="HOGENOM" id="CLU_1503175_0_0_1"/>
<proteinExistence type="predicted"/>
<keyword evidence="3" id="KW-1185">Reference proteome</keyword>
<evidence type="ECO:0000259" key="1">
    <source>
        <dbReference type="PROSITE" id="PS50181"/>
    </source>
</evidence>
<dbReference type="AlphaFoldDB" id="A0A074X0S1"/>
<dbReference type="InterPro" id="IPR001810">
    <property type="entry name" value="F-box_dom"/>
</dbReference>
<evidence type="ECO:0000313" key="2">
    <source>
        <dbReference type="EMBL" id="KEQ79013.1"/>
    </source>
</evidence>
<feature type="domain" description="F-box" evidence="1">
    <location>
        <begin position="44"/>
        <end position="90"/>
    </location>
</feature>
<dbReference type="GeneID" id="40741306"/>
<sequence length="179" mass="20601">MSSTAPVRVRPKSHKGLQPRYFLSLSSLPYPSFLPVPRRMAKSFRTFNELPLELVLDIAEHLPAHNVASLALTCKSLYENKDLSSLWRPSLCESGWPANCDAHPLVFNHEQLFLQALLGKDSPDEQNNYLQTNALRWPSWNHNLTLDELYHIMRPLDWKKVYGAPLESIAVHTDWEQVK</sequence>
<dbReference type="InterPro" id="IPR036047">
    <property type="entry name" value="F-box-like_dom_sf"/>
</dbReference>
<reference evidence="2 3" key="1">
    <citation type="journal article" date="2014" name="BMC Genomics">
        <title>Genome sequencing of four Aureobasidium pullulans varieties: biotechnological potential, stress tolerance, and description of new species.</title>
        <authorList>
            <person name="Gostin Ar C."/>
            <person name="Ohm R.A."/>
            <person name="Kogej T."/>
            <person name="Sonjak S."/>
            <person name="Turk M."/>
            <person name="Zajc J."/>
            <person name="Zalar P."/>
            <person name="Grube M."/>
            <person name="Sun H."/>
            <person name="Han J."/>
            <person name="Sharma A."/>
            <person name="Chiniquy J."/>
            <person name="Ngan C.Y."/>
            <person name="Lipzen A."/>
            <person name="Barry K."/>
            <person name="Grigoriev I.V."/>
            <person name="Gunde-Cimerman N."/>
        </authorList>
    </citation>
    <scope>NUCLEOTIDE SEQUENCE [LARGE SCALE GENOMIC DNA]</scope>
    <source>
        <strain evidence="2 3">EXF-150</strain>
    </source>
</reference>